<evidence type="ECO:0000259" key="1">
    <source>
        <dbReference type="Pfam" id="PF25298"/>
    </source>
</evidence>
<evidence type="ECO:0000313" key="2">
    <source>
        <dbReference type="EMBL" id="VDI17637.1"/>
    </source>
</evidence>
<dbReference type="Pfam" id="PF25298">
    <property type="entry name" value="Baculo_FP_2nd"/>
    <property type="match status" value="1"/>
</dbReference>
<organism evidence="2 3">
    <name type="scientific">Mytilus galloprovincialis</name>
    <name type="common">Mediterranean mussel</name>
    <dbReference type="NCBI Taxonomy" id="29158"/>
    <lineage>
        <taxon>Eukaryota</taxon>
        <taxon>Metazoa</taxon>
        <taxon>Spiralia</taxon>
        <taxon>Lophotrochozoa</taxon>
        <taxon>Mollusca</taxon>
        <taxon>Bivalvia</taxon>
        <taxon>Autobranchia</taxon>
        <taxon>Pteriomorphia</taxon>
        <taxon>Mytilida</taxon>
        <taxon>Mytiloidea</taxon>
        <taxon>Mytilidae</taxon>
        <taxon>Mytilinae</taxon>
        <taxon>Mytilus</taxon>
    </lineage>
</organism>
<reference evidence="2" key="1">
    <citation type="submission" date="2018-11" db="EMBL/GenBank/DDBJ databases">
        <authorList>
            <person name="Alioto T."/>
            <person name="Alioto T."/>
        </authorList>
    </citation>
    <scope>NUCLEOTIDE SEQUENCE</scope>
</reference>
<name>A0A8B6DDJ6_MYTGA</name>
<comment type="caution">
    <text evidence="2">The sequence shown here is derived from an EMBL/GenBank/DDBJ whole genome shotgun (WGS) entry which is preliminary data.</text>
</comment>
<dbReference type="Proteomes" id="UP000596742">
    <property type="component" value="Unassembled WGS sequence"/>
</dbReference>
<sequence>MLDVCFEYARNWRFCFNANKSSIMQFSINTRENNVNFHWCIGNKNIPLSDNYTHLGIELNSRFKTKNRTINACRKDKIEARVEEQEQYSRRTSLRFHNVPAPTDDKGDIIKPIDTDSLILGICHKQLKLKLDTRDIGRSHPIGEIKDGKISIIVRFLSYRQRQLVFSNKRKLKCNTNKTFITENLTKHRYNLLHRLNTLREKGQINSFWTHDGSIMIKQSENSRPKVVISRQDIYKLGGEVLEGDDQKED</sequence>
<dbReference type="EMBL" id="UYJE01003245">
    <property type="protein sequence ID" value="VDI17637.1"/>
    <property type="molecule type" value="Genomic_DNA"/>
</dbReference>
<accession>A0A8B6DDJ6</accession>
<dbReference type="OrthoDB" id="7378959at2759"/>
<dbReference type="InterPro" id="IPR057251">
    <property type="entry name" value="FP_C"/>
</dbReference>
<dbReference type="AlphaFoldDB" id="A0A8B6DDJ6"/>
<keyword evidence="3" id="KW-1185">Reference proteome</keyword>
<gene>
    <name evidence="2" type="ORF">MGAL_10B090500</name>
</gene>
<protein>
    <recommendedName>
        <fullName evidence="1">FP protein C-terminal domain-containing protein</fullName>
    </recommendedName>
</protein>
<feature type="domain" description="FP protein C-terminal" evidence="1">
    <location>
        <begin position="186"/>
        <end position="237"/>
    </location>
</feature>
<evidence type="ECO:0000313" key="3">
    <source>
        <dbReference type="Proteomes" id="UP000596742"/>
    </source>
</evidence>
<proteinExistence type="predicted"/>